<evidence type="ECO:0000256" key="3">
    <source>
        <dbReference type="ARBA" id="ARBA00012409"/>
    </source>
</evidence>
<dbReference type="EC" id="2.7.11.22" evidence="4"/>
<evidence type="ECO:0000256" key="15">
    <source>
        <dbReference type="ARBA" id="ARBA00047811"/>
    </source>
</evidence>
<proteinExistence type="inferred from homology"/>
<dbReference type="EMBL" id="BEYU01000040">
    <property type="protein sequence ID" value="GBG28154.1"/>
    <property type="molecule type" value="Genomic_DNA"/>
</dbReference>
<dbReference type="PANTHER" id="PTHR24056:SF233">
    <property type="entry name" value="CYCLIN-DEPENDENT KINASE 9"/>
    <property type="match status" value="1"/>
</dbReference>
<feature type="compositionally biased region" description="Basic and acidic residues" evidence="19">
    <location>
        <begin position="178"/>
        <end position="193"/>
    </location>
</feature>
<dbReference type="InterPro" id="IPR008271">
    <property type="entry name" value="Ser/Thr_kinase_AS"/>
</dbReference>
<dbReference type="PROSITE" id="PS00108">
    <property type="entry name" value="PROTEIN_KINASE_ST"/>
    <property type="match status" value="1"/>
</dbReference>
<feature type="compositionally biased region" description="Basic and acidic residues" evidence="19">
    <location>
        <begin position="151"/>
        <end position="169"/>
    </location>
</feature>
<keyword evidence="10" id="KW-0539">Nucleus</keyword>
<feature type="compositionally biased region" description="Gly residues" evidence="19">
    <location>
        <begin position="27"/>
        <end position="36"/>
    </location>
</feature>
<feature type="compositionally biased region" description="Gly residues" evidence="19">
    <location>
        <begin position="561"/>
        <end position="572"/>
    </location>
</feature>
<keyword evidence="7 18" id="KW-0547">Nucleotide-binding</keyword>
<feature type="domain" description="Protein kinase" evidence="20">
    <location>
        <begin position="210"/>
        <end position="498"/>
    </location>
</feature>
<dbReference type="OrthoDB" id="28397at2759"/>
<feature type="compositionally biased region" description="Basic and acidic residues" evidence="19">
    <location>
        <begin position="41"/>
        <end position="58"/>
    </location>
</feature>
<feature type="compositionally biased region" description="Basic and acidic residues" evidence="19">
    <location>
        <begin position="1"/>
        <end position="12"/>
    </location>
</feature>
<evidence type="ECO:0000256" key="12">
    <source>
        <dbReference type="ARBA" id="ARBA00039612"/>
    </source>
</evidence>
<keyword evidence="22" id="KW-1185">Reference proteome</keyword>
<dbReference type="AlphaFoldDB" id="A0A2R5GJW5"/>
<comment type="catalytic activity">
    <reaction evidence="17">
        <text>[DNA-directed RNA polymerase] + ATP = phospho-[DNA-directed RNA polymerase] + ADP + H(+)</text>
        <dbReference type="Rhea" id="RHEA:10216"/>
        <dbReference type="Rhea" id="RHEA-COMP:11321"/>
        <dbReference type="Rhea" id="RHEA-COMP:11322"/>
        <dbReference type="ChEBI" id="CHEBI:15378"/>
        <dbReference type="ChEBI" id="CHEBI:30616"/>
        <dbReference type="ChEBI" id="CHEBI:43176"/>
        <dbReference type="ChEBI" id="CHEBI:68546"/>
        <dbReference type="ChEBI" id="CHEBI:456216"/>
        <dbReference type="EC" id="2.7.11.23"/>
    </reaction>
</comment>
<keyword evidence="9 18" id="KW-0067">ATP-binding</keyword>
<feature type="compositionally biased region" description="Polar residues" evidence="19">
    <location>
        <begin position="61"/>
        <end position="76"/>
    </location>
</feature>
<dbReference type="InParanoid" id="A0A2R5GJW5"/>
<evidence type="ECO:0000256" key="5">
    <source>
        <dbReference type="ARBA" id="ARBA00022527"/>
    </source>
</evidence>
<evidence type="ECO:0000256" key="11">
    <source>
        <dbReference type="ARBA" id="ARBA00038543"/>
    </source>
</evidence>
<dbReference type="PROSITE" id="PS00107">
    <property type="entry name" value="PROTEIN_KINASE_ATP"/>
    <property type="match status" value="1"/>
</dbReference>
<keyword evidence="8 21" id="KW-0418">Kinase</keyword>
<feature type="compositionally biased region" description="Low complexity" evidence="19">
    <location>
        <begin position="626"/>
        <end position="641"/>
    </location>
</feature>
<dbReference type="Pfam" id="PF00069">
    <property type="entry name" value="Pkinase"/>
    <property type="match status" value="1"/>
</dbReference>
<sequence>MGAHEGDNEAARGRTPTTPGKAQQGEVDGGARGQSQGGLAKEPRDSHDPREVSKKDDSGVPATNGNGASDRGSSATAAPVHEQRPASAANSAHTSNASSPNKKRPRKDAPSATKSENPGDPQLDSDEGRAILSQALAFLRAAPDAKALESSSKEEPSKEDSSKKTKPDEASALAPPEEPGKGAEEAKVTDARLSDGAGNSDFSSRTIENYEIIRQVGLGTYGEVYKARCKSTDRMVALKKLRVHNAKEGYPLTALREIKIMQQLKHENVLELIEIVPSSAKLREDDLGEVYMVLEYLDNDLTGIMENPAFKLTENYIKCYMKQLLEGIYYIHRNDIIHRDLKAANILVSNDSKLKIGDWGLSRSWKKKRRSTTRVVTLWYRAPELLLGVGHYTSAIDMWAVGCIFAELLGRGSPLPGENELDQIKRIFELCGTPSEETWPGVSQTPAFQRMSFEKKEAVIDRRFAWMKPLELDLFKRMLTLDPRHRITAAQALDHDYFWKGVKPGKPDELPRLAGDGLHEFELKEQRRLRREERVRGPPAATRGGASHARSQRSPNSMSRGSGGRRSGGFGSSGRTSYGSYGAYGSHGGPGPSRGGFRGGPVGAGAGRKNMTYTRPGIGDAANRTSSSSSVSSSSSAASSSRHPKDGTAPPPPPPPPSLH</sequence>
<evidence type="ECO:0000256" key="6">
    <source>
        <dbReference type="ARBA" id="ARBA00022679"/>
    </source>
</evidence>
<dbReference type="Gene3D" id="1.10.510.10">
    <property type="entry name" value="Transferase(Phosphotransferase) domain 1"/>
    <property type="match status" value="1"/>
</dbReference>
<evidence type="ECO:0000256" key="9">
    <source>
        <dbReference type="ARBA" id="ARBA00022840"/>
    </source>
</evidence>
<dbReference type="InterPro" id="IPR000719">
    <property type="entry name" value="Prot_kinase_dom"/>
</dbReference>
<feature type="region of interest" description="Disordered" evidence="19">
    <location>
        <begin position="524"/>
        <end position="660"/>
    </location>
</feature>
<dbReference type="Gene3D" id="3.30.200.20">
    <property type="entry name" value="Phosphorylase Kinase, domain 1"/>
    <property type="match status" value="1"/>
</dbReference>
<feature type="region of interest" description="Disordered" evidence="19">
    <location>
        <begin position="1"/>
        <end position="200"/>
    </location>
</feature>
<dbReference type="InterPro" id="IPR017441">
    <property type="entry name" value="Protein_kinase_ATP_BS"/>
</dbReference>
<dbReference type="PANTHER" id="PTHR24056">
    <property type="entry name" value="CELL DIVISION PROTEIN KINASE"/>
    <property type="match status" value="1"/>
</dbReference>
<dbReference type="GO" id="GO:0008353">
    <property type="term" value="F:RNA polymerase II CTD heptapeptide repeat kinase activity"/>
    <property type="evidence" value="ECO:0007669"/>
    <property type="project" value="UniProtKB-EC"/>
</dbReference>
<feature type="compositionally biased region" description="Low complexity" evidence="19">
    <location>
        <begin position="86"/>
        <end position="99"/>
    </location>
</feature>
<comment type="caution">
    <text evidence="21">The sequence shown here is derived from an EMBL/GenBank/DDBJ whole genome shotgun (WGS) entry which is preliminary data.</text>
</comment>
<organism evidence="21 22">
    <name type="scientific">Hondaea fermentalgiana</name>
    <dbReference type="NCBI Taxonomy" id="2315210"/>
    <lineage>
        <taxon>Eukaryota</taxon>
        <taxon>Sar</taxon>
        <taxon>Stramenopiles</taxon>
        <taxon>Bigyra</taxon>
        <taxon>Labyrinthulomycetes</taxon>
        <taxon>Thraustochytrida</taxon>
        <taxon>Thraustochytriidae</taxon>
        <taxon>Hondaea</taxon>
    </lineage>
</organism>
<dbReference type="FunFam" id="1.10.510.10:FF:000415">
    <property type="entry name" value="CMGC/CDK/CRK7 protein kinase, variant"/>
    <property type="match status" value="1"/>
</dbReference>
<dbReference type="InterPro" id="IPR011009">
    <property type="entry name" value="Kinase-like_dom_sf"/>
</dbReference>
<protein>
    <recommendedName>
        <fullName evidence="12">Cyclin-dependent kinase 2 homolog</fullName>
        <ecNumber evidence="4">2.7.11.22</ecNumber>
        <ecNumber evidence="3">2.7.11.23</ecNumber>
    </recommendedName>
    <alternativeName>
        <fullName evidence="13">Cell division control protein 2 homolog</fullName>
    </alternativeName>
    <alternativeName>
        <fullName evidence="14">cdc2-related kinase 2</fullName>
    </alternativeName>
</protein>
<keyword evidence="6" id="KW-0808">Transferase</keyword>
<comment type="subcellular location">
    <subcellularLocation>
        <location evidence="1">Nucleus</location>
    </subcellularLocation>
</comment>
<evidence type="ECO:0000256" key="1">
    <source>
        <dbReference type="ARBA" id="ARBA00004123"/>
    </source>
</evidence>
<evidence type="ECO:0000256" key="18">
    <source>
        <dbReference type="PROSITE-ProRule" id="PRU10141"/>
    </source>
</evidence>
<gene>
    <name evidence="21" type="ORF">FCC1311_043772</name>
</gene>
<dbReference type="EC" id="2.7.11.23" evidence="3"/>
<evidence type="ECO:0000256" key="13">
    <source>
        <dbReference type="ARBA" id="ARBA00041902"/>
    </source>
</evidence>
<feature type="compositionally biased region" description="Basic and acidic residues" evidence="19">
    <location>
        <begin position="524"/>
        <end position="536"/>
    </location>
</feature>
<dbReference type="InterPro" id="IPR050108">
    <property type="entry name" value="CDK"/>
</dbReference>
<evidence type="ECO:0000256" key="7">
    <source>
        <dbReference type="ARBA" id="ARBA00022741"/>
    </source>
</evidence>
<name>A0A2R5GJW5_9STRA</name>
<dbReference type="GO" id="GO:0004693">
    <property type="term" value="F:cyclin-dependent protein serine/threonine kinase activity"/>
    <property type="evidence" value="ECO:0007669"/>
    <property type="project" value="UniProtKB-EC"/>
</dbReference>
<feature type="binding site" evidence="18">
    <location>
        <position position="239"/>
    </location>
    <ligand>
        <name>ATP</name>
        <dbReference type="ChEBI" id="CHEBI:30616"/>
    </ligand>
</feature>
<dbReference type="FunFam" id="3.30.200.20:FF:000124">
    <property type="entry name" value="Cyclin-dependent kinase 4"/>
    <property type="match status" value="1"/>
</dbReference>
<comment type="subunit">
    <text evidence="11">May form a complex composed of at least the catalytic subunit CRK2 and a cyclin.</text>
</comment>
<dbReference type="SUPFAM" id="SSF56112">
    <property type="entry name" value="Protein kinase-like (PK-like)"/>
    <property type="match status" value="1"/>
</dbReference>
<evidence type="ECO:0000256" key="2">
    <source>
        <dbReference type="ARBA" id="ARBA00006485"/>
    </source>
</evidence>
<dbReference type="SMART" id="SM00220">
    <property type="entry name" value="S_TKc"/>
    <property type="match status" value="1"/>
</dbReference>
<accession>A0A2R5GJW5</accession>
<dbReference type="Proteomes" id="UP000241890">
    <property type="component" value="Unassembled WGS sequence"/>
</dbReference>
<evidence type="ECO:0000256" key="17">
    <source>
        <dbReference type="ARBA" id="ARBA00049280"/>
    </source>
</evidence>
<evidence type="ECO:0000256" key="10">
    <source>
        <dbReference type="ARBA" id="ARBA00023242"/>
    </source>
</evidence>
<evidence type="ECO:0000256" key="8">
    <source>
        <dbReference type="ARBA" id="ARBA00022777"/>
    </source>
</evidence>
<keyword evidence="5" id="KW-0723">Serine/threonine-protein kinase</keyword>
<feature type="compositionally biased region" description="Low complexity" evidence="19">
    <location>
        <begin position="573"/>
        <end position="584"/>
    </location>
</feature>
<dbReference type="GO" id="GO:0005634">
    <property type="term" value="C:nucleus"/>
    <property type="evidence" value="ECO:0007669"/>
    <property type="project" value="UniProtKB-SubCell"/>
</dbReference>
<evidence type="ECO:0000313" key="21">
    <source>
        <dbReference type="EMBL" id="GBG28154.1"/>
    </source>
</evidence>
<dbReference type="PROSITE" id="PS50011">
    <property type="entry name" value="PROTEIN_KINASE_DOM"/>
    <property type="match status" value="1"/>
</dbReference>
<evidence type="ECO:0000256" key="14">
    <source>
        <dbReference type="ARBA" id="ARBA00042858"/>
    </source>
</evidence>
<feature type="compositionally biased region" description="Pro residues" evidence="19">
    <location>
        <begin position="649"/>
        <end position="660"/>
    </location>
</feature>
<feature type="compositionally biased region" description="Gly residues" evidence="19">
    <location>
        <begin position="585"/>
        <end position="606"/>
    </location>
</feature>
<evidence type="ECO:0000256" key="16">
    <source>
        <dbReference type="ARBA" id="ARBA00048367"/>
    </source>
</evidence>
<evidence type="ECO:0000259" key="20">
    <source>
        <dbReference type="PROSITE" id="PS50011"/>
    </source>
</evidence>
<comment type="catalytic activity">
    <reaction evidence="16">
        <text>L-seryl-[protein] + ATP = O-phospho-L-seryl-[protein] + ADP + H(+)</text>
        <dbReference type="Rhea" id="RHEA:17989"/>
        <dbReference type="Rhea" id="RHEA-COMP:9863"/>
        <dbReference type="Rhea" id="RHEA-COMP:11604"/>
        <dbReference type="ChEBI" id="CHEBI:15378"/>
        <dbReference type="ChEBI" id="CHEBI:29999"/>
        <dbReference type="ChEBI" id="CHEBI:30616"/>
        <dbReference type="ChEBI" id="CHEBI:83421"/>
        <dbReference type="ChEBI" id="CHEBI:456216"/>
        <dbReference type="EC" id="2.7.11.22"/>
    </reaction>
</comment>
<dbReference type="CDD" id="cd07840">
    <property type="entry name" value="STKc_CDK9_like"/>
    <property type="match status" value="1"/>
</dbReference>
<reference evidence="21 22" key="1">
    <citation type="submission" date="2017-12" db="EMBL/GenBank/DDBJ databases">
        <title>Sequencing, de novo assembly and annotation of complete genome of a new Thraustochytrid species, strain FCC1311.</title>
        <authorList>
            <person name="Sedici K."/>
            <person name="Godart F."/>
            <person name="Aiese Cigliano R."/>
            <person name="Sanseverino W."/>
            <person name="Barakat M."/>
            <person name="Ortet P."/>
            <person name="Marechal E."/>
            <person name="Cagnac O."/>
            <person name="Amato A."/>
        </authorList>
    </citation>
    <scope>NUCLEOTIDE SEQUENCE [LARGE SCALE GENOMIC DNA]</scope>
</reference>
<dbReference type="GO" id="GO:0005524">
    <property type="term" value="F:ATP binding"/>
    <property type="evidence" value="ECO:0007669"/>
    <property type="project" value="UniProtKB-UniRule"/>
</dbReference>
<comment type="catalytic activity">
    <reaction evidence="15">
        <text>L-threonyl-[protein] + ATP = O-phospho-L-threonyl-[protein] + ADP + H(+)</text>
        <dbReference type="Rhea" id="RHEA:46608"/>
        <dbReference type="Rhea" id="RHEA-COMP:11060"/>
        <dbReference type="Rhea" id="RHEA-COMP:11605"/>
        <dbReference type="ChEBI" id="CHEBI:15378"/>
        <dbReference type="ChEBI" id="CHEBI:30013"/>
        <dbReference type="ChEBI" id="CHEBI:30616"/>
        <dbReference type="ChEBI" id="CHEBI:61977"/>
        <dbReference type="ChEBI" id="CHEBI:456216"/>
        <dbReference type="EC" id="2.7.11.22"/>
    </reaction>
</comment>
<comment type="similarity">
    <text evidence="2">Belongs to the protein kinase superfamily. CMGC Ser/Thr protein kinase family. CDC2/CDKX subfamily.</text>
</comment>
<evidence type="ECO:0000256" key="19">
    <source>
        <dbReference type="SAM" id="MobiDB-lite"/>
    </source>
</evidence>
<evidence type="ECO:0000256" key="4">
    <source>
        <dbReference type="ARBA" id="ARBA00012425"/>
    </source>
</evidence>
<evidence type="ECO:0000313" key="22">
    <source>
        <dbReference type="Proteomes" id="UP000241890"/>
    </source>
</evidence>